<dbReference type="GO" id="GO:0005524">
    <property type="term" value="F:ATP binding"/>
    <property type="evidence" value="ECO:0007669"/>
    <property type="project" value="UniProtKB-UniRule"/>
</dbReference>
<feature type="domain" description="Ras-associating" evidence="18">
    <location>
        <begin position="33"/>
        <end position="141"/>
    </location>
</feature>
<dbReference type="InterPro" id="IPR036961">
    <property type="entry name" value="Kinesin_motor_dom_sf"/>
</dbReference>
<accession>A0A914X9N1</accession>
<dbReference type="InterPro" id="IPR029071">
    <property type="entry name" value="Ubiquitin-like_domsf"/>
</dbReference>
<evidence type="ECO:0000256" key="2">
    <source>
        <dbReference type="ARBA" id="ARBA00008314"/>
    </source>
</evidence>
<keyword evidence="6" id="KW-0677">Repeat</keyword>
<dbReference type="GO" id="GO:0005737">
    <property type="term" value="C:cytoplasm"/>
    <property type="evidence" value="ECO:0007669"/>
    <property type="project" value="UniProtKB-SubCell"/>
</dbReference>
<dbReference type="InterPro" id="IPR000198">
    <property type="entry name" value="RhoGAP_dom"/>
</dbReference>
<organism evidence="21 22">
    <name type="scientific">Plectus sambesii</name>
    <dbReference type="NCBI Taxonomy" id="2011161"/>
    <lineage>
        <taxon>Eukaryota</taxon>
        <taxon>Metazoa</taxon>
        <taxon>Ecdysozoa</taxon>
        <taxon>Nematoda</taxon>
        <taxon>Chromadorea</taxon>
        <taxon>Plectida</taxon>
        <taxon>Plectina</taxon>
        <taxon>Plectoidea</taxon>
        <taxon>Plectidae</taxon>
        <taxon>Plectus</taxon>
    </lineage>
</organism>
<dbReference type="SMART" id="SM00242">
    <property type="entry name" value="MYSc"/>
    <property type="match status" value="1"/>
</dbReference>
<reference evidence="22" key="1">
    <citation type="submission" date="2022-11" db="UniProtKB">
        <authorList>
            <consortium name="WormBaseParasite"/>
        </authorList>
    </citation>
    <scope>IDENTIFICATION</scope>
</reference>
<dbReference type="PROSITE" id="PS50200">
    <property type="entry name" value="RA"/>
    <property type="match status" value="1"/>
</dbReference>
<dbReference type="GO" id="GO:0035556">
    <property type="term" value="P:intracellular signal transduction"/>
    <property type="evidence" value="ECO:0007669"/>
    <property type="project" value="InterPro"/>
</dbReference>
<dbReference type="InterPro" id="IPR008936">
    <property type="entry name" value="Rho_GTPase_activation_prot"/>
</dbReference>
<feature type="region of interest" description="Disordered" evidence="16">
    <location>
        <begin position="1172"/>
        <end position="1241"/>
    </location>
</feature>
<dbReference type="InterPro" id="IPR000048">
    <property type="entry name" value="IQ_motif_EF-hand-BS"/>
</dbReference>
<dbReference type="GO" id="GO:0016459">
    <property type="term" value="C:myosin complex"/>
    <property type="evidence" value="ECO:0007669"/>
    <property type="project" value="UniProtKB-KW"/>
</dbReference>
<evidence type="ECO:0000256" key="3">
    <source>
        <dbReference type="ARBA" id="ARBA00022468"/>
    </source>
</evidence>
<dbReference type="WBParaSite" id="PSAMB.scaffold73size86561.g1532.t1">
    <property type="protein sequence ID" value="PSAMB.scaffold73size86561.g1532.t1"/>
    <property type="gene ID" value="PSAMB.scaffold73size86561.g1532"/>
</dbReference>
<evidence type="ECO:0000259" key="19">
    <source>
        <dbReference type="PROSITE" id="PS50238"/>
    </source>
</evidence>
<dbReference type="CDD" id="cd01385">
    <property type="entry name" value="MYSc_Myo9"/>
    <property type="match status" value="1"/>
</dbReference>
<dbReference type="PROSITE" id="PS50238">
    <property type="entry name" value="RHOGAP"/>
    <property type="match status" value="1"/>
</dbReference>
<dbReference type="SUPFAM" id="SSF52540">
    <property type="entry name" value="P-loop containing nucleoside triphosphate hydrolases"/>
    <property type="match status" value="2"/>
</dbReference>
<feature type="binding site" evidence="15">
    <location>
        <begin position="265"/>
        <end position="272"/>
    </location>
    <ligand>
        <name>ATP</name>
        <dbReference type="ChEBI" id="CHEBI:30616"/>
    </ligand>
</feature>
<dbReference type="Pfam" id="PF00063">
    <property type="entry name" value="Myosin_head"/>
    <property type="match status" value="2"/>
</dbReference>
<proteinExistence type="inferred from homology"/>
<feature type="domain" description="Rho-GAP" evidence="19">
    <location>
        <begin position="1641"/>
        <end position="1831"/>
    </location>
</feature>
<keyword evidence="5" id="KW-0479">Metal-binding</keyword>
<dbReference type="Gene3D" id="1.20.5.190">
    <property type="match status" value="2"/>
</dbReference>
<dbReference type="PANTHER" id="PTHR46184:SF5">
    <property type="entry name" value="UNCONVENTIONAL MYOSIN-IXA-LIKE"/>
    <property type="match status" value="1"/>
</dbReference>
<evidence type="ECO:0000256" key="4">
    <source>
        <dbReference type="ARBA" id="ARBA00022490"/>
    </source>
</evidence>
<dbReference type="PROSITE" id="PS51456">
    <property type="entry name" value="MYOSIN_MOTOR"/>
    <property type="match status" value="1"/>
</dbReference>
<feature type="compositionally biased region" description="Polar residues" evidence="16">
    <location>
        <begin position="750"/>
        <end position="761"/>
    </location>
</feature>
<keyword evidence="11" id="KW-0175">Coiled coil</keyword>
<dbReference type="Gene3D" id="1.20.120.720">
    <property type="entry name" value="Myosin VI head, motor domain, U50 subdomain"/>
    <property type="match status" value="1"/>
</dbReference>
<dbReference type="PROSITE" id="PS00479">
    <property type="entry name" value="ZF_DAG_PE_1"/>
    <property type="match status" value="2"/>
</dbReference>
<evidence type="ECO:0000313" key="22">
    <source>
        <dbReference type="WBParaSite" id="PSAMB.scaffold73size86561.g1532.t1"/>
    </source>
</evidence>
<feature type="compositionally biased region" description="Polar residues" evidence="16">
    <location>
        <begin position="1200"/>
        <end position="1219"/>
    </location>
</feature>
<evidence type="ECO:0000256" key="14">
    <source>
        <dbReference type="ARBA" id="ARBA00023203"/>
    </source>
</evidence>
<dbReference type="SUPFAM" id="SSF54236">
    <property type="entry name" value="Ubiquitin-like"/>
    <property type="match status" value="1"/>
</dbReference>
<feature type="domain" description="Phorbol-ester/DAG-type" evidence="17">
    <location>
        <begin position="1313"/>
        <end position="1364"/>
    </location>
</feature>
<dbReference type="SUPFAM" id="SSF57889">
    <property type="entry name" value="Cysteine-rich domain"/>
    <property type="match status" value="2"/>
</dbReference>
<dbReference type="PROSITE" id="PS50081">
    <property type="entry name" value="ZF_DAG_PE_2"/>
    <property type="match status" value="2"/>
</dbReference>
<dbReference type="Pfam" id="PF00620">
    <property type="entry name" value="RhoGAP"/>
    <property type="match status" value="1"/>
</dbReference>
<keyword evidence="9" id="KW-0862">Zinc</keyword>
<dbReference type="FunFam" id="1.10.10.820:FF:000001">
    <property type="entry name" value="Myosin heavy chain"/>
    <property type="match status" value="1"/>
</dbReference>
<dbReference type="InterPro" id="IPR001609">
    <property type="entry name" value="Myosin_head_motor_dom-like"/>
</dbReference>
<feature type="domain" description="Phorbol-ester/DAG-type" evidence="17">
    <location>
        <begin position="1575"/>
        <end position="1624"/>
    </location>
</feature>
<dbReference type="Gene3D" id="3.40.850.10">
    <property type="entry name" value="Kinesin motor domain"/>
    <property type="match status" value="2"/>
</dbReference>
<feature type="region of interest" description="Actin-binding" evidence="15">
    <location>
        <begin position="838"/>
        <end position="860"/>
    </location>
</feature>
<feature type="region of interest" description="Disordered" evidence="16">
    <location>
        <begin position="1114"/>
        <end position="1155"/>
    </location>
</feature>
<dbReference type="Gene3D" id="6.20.240.20">
    <property type="match status" value="1"/>
</dbReference>
<keyword evidence="21" id="KW-1185">Reference proteome</keyword>
<feature type="region of interest" description="Disordered" evidence="16">
    <location>
        <begin position="1255"/>
        <end position="1290"/>
    </location>
</feature>
<evidence type="ECO:0000259" key="17">
    <source>
        <dbReference type="PROSITE" id="PS50081"/>
    </source>
</evidence>
<dbReference type="InterPro" id="IPR000159">
    <property type="entry name" value="RA_dom"/>
</dbReference>
<keyword evidence="8" id="KW-0863">Zinc-finger</keyword>
<evidence type="ECO:0000259" key="20">
    <source>
        <dbReference type="PROSITE" id="PS51456"/>
    </source>
</evidence>
<dbReference type="CDD" id="cd20818">
    <property type="entry name" value="C1_Myosin-IX"/>
    <property type="match status" value="1"/>
</dbReference>
<evidence type="ECO:0000256" key="12">
    <source>
        <dbReference type="ARBA" id="ARBA00023123"/>
    </source>
</evidence>
<protein>
    <submittedName>
        <fullName evidence="22">Unconventional myosin-IXb</fullName>
    </submittedName>
</protein>
<dbReference type="PROSITE" id="PS50096">
    <property type="entry name" value="IQ"/>
    <property type="match status" value="3"/>
</dbReference>
<dbReference type="SMART" id="SM00015">
    <property type="entry name" value="IQ"/>
    <property type="match status" value="4"/>
</dbReference>
<dbReference type="PANTHER" id="PTHR46184">
    <property type="entry name" value="UNCONVENTIONAL MYOSIN-IXB-LIKE PROTEIN"/>
    <property type="match status" value="1"/>
</dbReference>
<evidence type="ECO:0000256" key="9">
    <source>
        <dbReference type="ARBA" id="ARBA00022833"/>
    </source>
</evidence>
<feature type="region of interest" description="Disordered" evidence="16">
    <location>
        <begin position="1911"/>
        <end position="1933"/>
    </location>
</feature>
<dbReference type="GO" id="GO:0008270">
    <property type="term" value="F:zinc ion binding"/>
    <property type="evidence" value="ECO:0007669"/>
    <property type="project" value="UniProtKB-KW"/>
</dbReference>
<evidence type="ECO:0000256" key="11">
    <source>
        <dbReference type="ARBA" id="ARBA00023054"/>
    </source>
</evidence>
<evidence type="ECO:0000259" key="18">
    <source>
        <dbReference type="PROSITE" id="PS50200"/>
    </source>
</evidence>
<dbReference type="SMART" id="SM00324">
    <property type="entry name" value="RhoGAP"/>
    <property type="match status" value="1"/>
</dbReference>
<evidence type="ECO:0000256" key="6">
    <source>
        <dbReference type="ARBA" id="ARBA00022737"/>
    </source>
</evidence>
<evidence type="ECO:0000256" key="10">
    <source>
        <dbReference type="ARBA" id="ARBA00022840"/>
    </source>
</evidence>
<dbReference type="SMART" id="SM00109">
    <property type="entry name" value="C1"/>
    <property type="match status" value="2"/>
</dbReference>
<dbReference type="Pfam" id="PF00130">
    <property type="entry name" value="C1_1"/>
    <property type="match status" value="1"/>
</dbReference>
<keyword evidence="12 15" id="KW-0518">Myosin</keyword>
<dbReference type="GO" id="GO:0000146">
    <property type="term" value="F:microfilament motor activity"/>
    <property type="evidence" value="ECO:0007669"/>
    <property type="project" value="InterPro"/>
</dbReference>
<dbReference type="GO" id="GO:0051015">
    <property type="term" value="F:actin filament binding"/>
    <property type="evidence" value="ECO:0007669"/>
    <property type="project" value="TreeGrafter"/>
</dbReference>
<dbReference type="FunFam" id="3.40.850.10:FF:000008">
    <property type="entry name" value="Putative unconventional myosin-IXa"/>
    <property type="match status" value="1"/>
</dbReference>
<name>A0A914X9N1_9BILA</name>
<dbReference type="InterPro" id="IPR046349">
    <property type="entry name" value="C1-like_sf"/>
</dbReference>
<dbReference type="Pfam" id="PF00788">
    <property type="entry name" value="RA"/>
    <property type="match status" value="1"/>
</dbReference>
<dbReference type="Gene3D" id="3.30.60.20">
    <property type="match status" value="2"/>
</dbReference>
<dbReference type="InterPro" id="IPR036023">
    <property type="entry name" value="MYSc_Myo9"/>
</dbReference>
<dbReference type="GO" id="GO:0005884">
    <property type="term" value="C:actin filament"/>
    <property type="evidence" value="ECO:0007669"/>
    <property type="project" value="TreeGrafter"/>
</dbReference>
<keyword evidence="13 15" id="KW-0505">Motor protein</keyword>
<evidence type="ECO:0000256" key="16">
    <source>
        <dbReference type="SAM" id="MobiDB-lite"/>
    </source>
</evidence>
<sequence>MSLNSDSPQDQLGVCAGVFPRRALTISVPDDAHTQTVEIFLHRFNPDNADHRIRVEFHKRSTSEELIQLVLNRGPEWSNRSPDDFDLYEVMGTLDGQTFKERKLDKGEYPVAVQMLWTRPMPTSDDQSVPKNRFVMRQKGAKTVGGAFGSAEASSTIDSFLAKFLSQPQDKEYPDLCMLPELTEQTLLDNLRDRFNSGHIYTYIGPILVAVNPFKFFPIYNPKYARLYYQSRRLGALPPHIFAVADVTYHNLLRIKKNQCIVISGESGSGKTESTNFLLHHLTTLSQKGAAASSVEQTLLCAGPVLEAFGNAVTVQNNNSSRFGKFLRVNYRENGMVSGANVQIYLLEKSRIISQAIGERNYHVFYYLLDGATDEERKRHFLLQPKDYNYLNQHNFFRTEGVNEKYEFDRLRHSMELVGFSQGSQQKIFNVLSAVLLLGNIEYIKRPGYHSDETAYVANEEIVSVVADLLQVRADHLLPALTLRRTVMKNDTVVTRYKVAEANNTRDAMAKCLYNALFHWIVLRINQALLKRDTSLAQKGYYIGILDIFGFEDVGGQWNSFEQLCINYANEHLQAYFNQHIFQFEQEEYFKEGISWTNIEYTDNTECVQLFESKPYGLFCLVDEESKIKNGTDESMLEKLNQFLKTNEYYEIPQKREFAFIIAHYAGKVKYQITGFREKNKDLMRQEVVTALKNSKSAFVRELVSNDPVAVYRWAVLRSTFRALYAFRQAGRKLKRSESMGHLHVPNEPQPSGSRRGSESQLSVFLRGELNPNIVPDFCDTSVFETIVEQARKTQPKPKERHRSGMRGLLALKALVARRPQQHANKQYSVSAQFQHSLTRLMDTLDQATPYFIRCIKSNNEKVPYHFDDNIILRQLRYTGMLETVRIRRAGYSVRIEYAVFINQYRILLPHGRQSTKADVEQFILDHPLIETQNVQYGKTKLFMREAEKLLLDDQLHRTIMTHINRLQSWFRTVLARRRFLHTRSGVVKIQALVRGVMARNRLRSQVLAAVCIQAAWRGSVQRNKYRRLRDQMVQLQAHVRGVLFRRRYAEERASGRRTIAPLSKNNGMILESAQPMAKLFEINTFFHAFELPSFDLNNPRALAASFGDSQTEFGLGDSDSESTSSGFELDDSVMEPFRSDLAREETKRSEDSTELEATFILEDARLKLIEETPQASSRRRSLATSGSSGKLKMLRRAASTESDQILNRAQHEQISPESLSAKASAPQSPTAKSANKNRRLGFIRARRQIKAFLSRKSDSLQSESEEERVDEHNSPPTTTSTPLGSKKVKNKPKTLVLGIGKSTTLSMDALVSHPLKLARIPKGDLCALCAKAISGILVQGYKCNTCKLCFHKECSQFACKLPCTAPISGASPDQPRSRKPWDVADLIRSPRPPRQSLSPIGSGSGIGIQPHHGSFSLTKAKQQIDPANMIVESMEDLRQFSVFIFKKQMNLSAQDKKKRDTMVDAIFKKSLREFHMELISYEAVLNEDKTVLKYRDLITTFEGSLSKVCIQEQVTFPVTLGVNAFRGFLNEFMQQQSKRKGSKQKNAKTKVETFVGVSFRKKRRRSDVTVMHNGHRFKAEIVHVPTYCELCNQFMWHAEKIFICIGCRISCHKKCHSKTVQACTMTSDNPSEGGGRVFAAELAMLVDEDTAVPIVIEKLLISLELRGLYVEGLYRKTGSVAQVRQVRKTIETTPNFDTLSFEDTPVHVASTVVKAFFRELPEPLLTFDLYENFLNVSEMDQPMERLRCLSVMVELLPKCNKCLLDRLMYHLARVAHQEEVNKMGASNLALIFAPCLLRRNQVVHAQEQLLDVNRQAICVQALIEEKLRQYRATVNQIVELEHATEKVTENLRLIDDHVRRTSEDMALGQEAASAASKEMQAARQLFVEQLEFLDKEKDKLIEELPPLAPVASSEDDCLTSSDEQHTPPPSRRAARARALLRATQQAEEYAVDLVMPPTFSTLTHVTKARTRRPRGQRRPSIRFLHSTFQVQYYQE</sequence>
<evidence type="ECO:0000313" key="21">
    <source>
        <dbReference type="Proteomes" id="UP000887566"/>
    </source>
</evidence>
<dbReference type="InterPro" id="IPR027417">
    <property type="entry name" value="P-loop_NTPase"/>
</dbReference>
<feature type="compositionally biased region" description="Polar residues" evidence="16">
    <location>
        <begin position="1226"/>
        <end position="1235"/>
    </location>
</feature>
<keyword evidence="4" id="KW-0963">Cytoplasm</keyword>
<dbReference type="Gene3D" id="1.10.10.820">
    <property type="match status" value="1"/>
</dbReference>
<evidence type="ECO:0000256" key="1">
    <source>
        <dbReference type="ARBA" id="ARBA00004496"/>
    </source>
</evidence>
<dbReference type="PRINTS" id="PR00193">
    <property type="entry name" value="MYOSINHEAVY"/>
</dbReference>
<evidence type="ECO:0000256" key="15">
    <source>
        <dbReference type="PROSITE-ProRule" id="PRU00782"/>
    </source>
</evidence>
<dbReference type="Pfam" id="PF00612">
    <property type="entry name" value="IQ"/>
    <property type="match status" value="3"/>
</dbReference>
<evidence type="ECO:0000256" key="8">
    <source>
        <dbReference type="ARBA" id="ARBA00022771"/>
    </source>
</evidence>
<dbReference type="GO" id="GO:0005096">
    <property type="term" value="F:GTPase activator activity"/>
    <property type="evidence" value="ECO:0007669"/>
    <property type="project" value="UniProtKB-KW"/>
</dbReference>
<dbReference type="Proteomes" id="UP000887566">
    <property type="component" value="Unplaced"/>
</dbReference>
<keyword evidence="7 15" id="KW-0547">Nucleotide-binding</keyword>
<feature type="domain" description="Myosin motor" evidence="20">
    <location>
        <begin position="171"/>
        <end position="957"/>
    </location>
</feature>
<dbReference type="InterPro" id="IPR046987">
    <property type="entry name" value="Myo9"/>
</dbReference>
<comment type="similarity">
    <text evidence="2 15">Belongs to the TRAFAC class myosin-kinesin ATPase superfamily. Myosin family.</text>
</comment>
<dbReference type="SUPFAM" id="SSF48350">
    <property type="entry name" value="GTPase activation domain, GAP"/>
    <property type="match status" value="1"/>
</dbReference>
<keyword evidence="14 15" id="KW-0009">Actin-binding</keyword>
<dbReference type="CDD" id="cd00029">
    <property type="entry name" value="C1"/>
    <property type="match status" value="1"/>
</dbReference>
<dbReference type="InterPro" id="IPR002219">
    <property type="entry name" value="PKC_DAG/PE"/>
</dbReference>
<feature type="compositionally biased region" description="Basic and acidic residues" evidence="16">
    <location>
        <begin position="1138"/>
        <end position="1152"/>
    </location>
</feature>
<keyword evidence="10 15" id="KW-0067">ATP-binding</keyword>
<evidence type="ECO:0000256" key="7">
    <source>
        <dbReference type="ARBA" id="ARBA00022741"/>
    </source>
</evidence>
<evidence type="ECO:0000256" key="5">
    <source>
        <dbReference type="ARBA" id="ARBA00022723"/>
    </source>
</evidence>
<dbReference type="SMART" id="SM00314">
    <property type="entry name" value="RA"/>
    <property type="match status" value="1"/>
</dbReference>
<dbReference type="Gene3D" id="3.10.20.90">
    <property type="entry name" value="Phosphatidylinositol 3-kinase Catalytic Subunit, Chain A, domain 1"/>
    <property type="match status" value="1"/>
</dbReference>
<dbReference type="Gene3D" id="1.10.555.10">
    <property type="entry name" value="Rho GTPase activation protein"/>
    <property type="match status" value="1"/>
</dbReference>
<evidence type="ECO:0000256" key="13">
    <source>
        <dbReference type="ARBA" id="ARBA00023175"/>
    </source>
</evidence>
<feature type="region of interest" description="Disordered" evidence="16">
    <location>
        <begin position="738"/>
        <end position="761"/>
    </location>
</feature>
<comment type="subcellular location">
    <subcellularLocation>
        <location evidence="1">Cytoplasm</location>
    </subcellularLocation>
</comment>
<dbReference type="Gene3D" id="1.20.58.530">
    <property type="match status" value="2"/>
</dbReference>
<keyword evidence="3" id="KW-0343">GTPase activation</keyword>